<dbReference type="Pfam" id="PF03781">
    <property type="entry name" value="FGE-sulfatase"/>
    <property type="match status" value="1"/>
</dbReference>
<dbReference type="AlphaFoldDB" id="A0A840AXS3"/>
<evidence type="ECO:0000256" key="1">
    <source>
        <dbReference type="SAM" id="SignalP"/>
    </source>
</evidence>
<dbReference type="GO" id="GO:0120147">
    <property type="term" value="F:formylglycine-generating oxidase activity"/>
    <property type="evidence" value="ECO:0007669"/>
    <property type="project" value="TreeGrafter"/>
</dbReference>
<keyword evidence="1" id="KW-0732">Signal</keyword>
<dbReference type="EMBL" id="JACIEA010000001">
    <property type="protein sequence ID" value="MBB3942441.1"/>
    <property type="molecule type" value="Genomic_DNA"/>
</dbReference>
<feature type="chain" id="PRO_5032778187" evidence="1">
    <location>
        <begin position="22"/>
        <end position="305"/>
    </location>
</feature>
<feature type="domain" description="Sulfatase-modifying factor enzyme-like" evidence="2">
    <location>
        <begin position="35"/>
        <end position="296"/>
    </location>
</feature>
<reference evidence="3 4" key="1">
    <citation type="submission" date="2020-08" db="EMBL/GenBank/DDBJ databases">
        <title>Genomic Encyclopedia of Type Strains, Phase IV (KMG-IV): sequencing the most valuable type-strain genomes for metagenomic binning, comparative biology and taxonomic classification.</title>
        <authorList>
            <person name="Goeker M."/>
        </authorList>
    </citation>
    <scope>NUCLEOTIDE SEQUENCE [LARGE SCALE GENOMIC DNA]</scope>
    <source>
        <strain evidence="3 4">DSM 29050</strain>
    </source>
</reference>
<keyword evidence="4" id="KW-1185">Reference proteome</keyword>
<dbReference type="PROSITE" id="PS51257">
    <property type="entry name" value="PROKAR_LIPOPROTEIN"/>
    <property type="match status" value="1"/>
</dbReference>
<dbReference type="PANTHER" id="PTHR23150">
    <property type="entry name" value="SULFATASE MODIFYING FACTOR 1, 2"/>
    <property type="match status" value="1"/>
</dbReference>
<comment type="caution">
    <text evidence="3">The sequence shown here is derived from an EMBL/GenBank/DDBJ whole genome shotgun (WGS) entry which is preliminary data.</text>
</comment>
<dbReference type="RefSeq" id="WP_221204211.1">
    <property type="nucleotide sequence ID" value="NZ_BAABBG010000001.1"/>
</dbReference>
<feature type="signal peptide" evidence="1">
    <location>
        <begin position="1"/>
        <end position="21"/>
    </location>
</feature>
<organism evidence="3 4">
    <name type="scientific">Sphingorhabdus rigui</name>
    <dbReference type="NCBI Taxonomy" id="1282858"/>
    <lineage>
        <taxon>Bacteria</taxon>
        <taxon>Pseudomonadati</taxon>
        <taxon>Pseudomonadota</taxon>
        <taxon>Alphaproteobacteria</taxon>
        <taxon>Sphingomonadales</taxon>
        <taxon>Sphingomonadaceae</taxon>
        <taxon>Sphingorhabdus</taxon>
    </lineage>
</organism>
<protein>
    <submittedName>
        <fullName evidence="3">Formylglycine-generating enzyme required for sulfatase activity</fullName>
    </submittedName>
</protein>
<dbReference type="Gene3D" id="3.90.1580.10">
    <property type="entry name" value="paralog of FGE (formylglycine-generating enzyme)"/>
    <property type="match status" value="1"/>
</dbReference>
<name>A0A840AXS3_9SPHN</name>
<accession>A0A840AXS3</accession>
<sequence length="305" mass="33112">MMQRVAFALGIALLLSGCGDASGPPETMCTGLPDNEMVWVPGGSFVMGDDPHYAEEGPPQTVAVEGFWIDAYEVTNAQFAAFVKATGYKTMSERDPPKLPGAPPEMLVPGSAVFNIPSDDDPRWWRWVVGAQWRHPSGPKETIVGRDNEPVVQIAYQDAEAYAQWAGKELPSEAQWEYAARGGAVALPEPVDAKGQPQANYYQGVFPVKNLNTDGYIGRAPVGCFKPNGYGLYDMIGNVWEWTRSSGSRADASEPVNIIKGGSYLCAANYCARYRPAARQFQERGLGTDHIGFRLVDTKKAGPAS</sequence>
<dbReference type="InterPro" id="IPR051043">
    <property type="entry name" value="Sulfatase_Mod_Factor_Kinase"/>
</dbReference>
<dbReference type="PANTHER" id="PTHR23150:SF19">
    <property type="entry name" value="FORMYLGLYCINE-GENERATING ENZYME"/>
    <property type="match status" value="1"/>
</dbReference>
<evidence type="ECO:0000259" key="2">
    <source>
        <dbReference type="Pfam" id="PF03781"/>
    </source>
</evidence>
<dbReference type="InterPro" id="IPR042095">
    <property type="entry name" value="SUMF_sf"/>
</dbReference>
<dbReference type="Proteomes" id="UP000581447">
    <property type="component" value="Unassembled WGS sequence"/>
</dbReference>
<proteinExistence type="predicted"/>
<dbReference type="InterPro" id="IPR016187">
    <property type="entry name" value="CTDL_fold"/>
</dbReference>
<gene>
    <name evidence="3" type="ORF">GGR91_000663</name>
</gene>
<dbReference type="InterPro" id="IPR005532">
    <property type="entry name" value="SUMF_dom"/>
</dbReference>
<evidence type="ECO:0000313" key="3">
    <source>
        <dbReference type="EMBL" id="MBB3942441.1"/>
    </source>
</evidence>
<dbReference type="SUPFAM" id="SSF56436">
    <property type="entry name" value="C-type lectin-like"/>
    <property type="match status" value="1"/>
</dbReference>
<evidence type="ECO:0000313" key="4">
    <source>
        <dbReference type="Proteomes" id="UP000581447"/>
    </source>
</evidence>